<reference evidence="3" key="2">
    <citation type="submission" date="2023-06" db="EMBL/GenBank/DDBJ databases">
        <authorList>
            <person name="Swenson N.G."/>
            <person name="Wegrzyn J.L."/>
            <person name="Mcevoy S.L."/>
        </authorList>
    </citation>
    <scope>NUCLEOTIDE SEQUENCE</scope>
    <source>
        <strain evidence="3">NS2018</strain>
        <tissue evidence="3">Leaf</tissue>
    </source>
</reference>
<dbReference type="Pfam" id="PF00646">
    <property type="entry name" value="F-box"/>
    <property type="match status" value="1"/>
</dbReference>
<feature type="compositionally biased region" description="Basic residues" evidence="1">
    <location>
        <begin position="203"/>
        <end position="213"/>
    </location>
</feature>
<dbReference type="NCBIfam" id="TIGR01640">
    <property type="entry name" value="F_box_assoc_1"/>
    <property type="match status" value="1"/>
</dbReference>
<keyword evidence="4" id="KW-1185">Reference proteome</keyword>
<accession>A0AA39RYD4</accession>
<gene>
    <name evidence="3" type="ORF">LWI29_004438</name>
</gene>
<dbReference type="EMBL" id="JAUESC010000383">
    <property type="protein sequence ID" value="KAK0583882.1"/>
    <property type="molecule type" value="Genomic_DNA"/>
</dbReference>
<feature type="region of interest" description="Disordered" evidence="1">
    <location>
        <begin position="30"/>
        <end position="55"/>
    </location>
</feature>
<dbReference type="InterPro" id="IPR013187">
    <property type="entry name" value="F-box-assoc_dom_typ3"/>
</dbReference>
<reference evidence="3" key="1">
    <citation type="journal article" date="2022" name="Plant J.">
        <title>Strategies of tolerance reflected in two North American maple genomes.</title>
        <authorList>
            <person name="McEvoy S.L."/>
            <person name="Sezen U.U."/>
            <person name="Trouern-Trend A."/>
            <person name="McMahon S.M."/>
            <person name="Schaberg P.G."/>
            <person name="Yang J."/>
            <person name="Wegrzyn J.L."/>
            <person name="Swenson N.G."/>
        </authorList>
    </citation>
    <scope>NUCLEOTIDE SEQUENCE</scope>
    <source>
        <strain evidence="3">NS2018</strain>
    </source>
</reference>
<evidence type="ECO:0000259" key="2">
    <source>
        <dbReference type="PROSITE" id="PS50181"/>
    </source>
</evidence>
<evidence type="ECO:0000313" key="4">
    <source>
        <dbReference type="Proteomes" id="UP001168877"/>
    </source>
</evidence>
<dbReference type="InterPro" id="IPR050796">
    <property type="entry name" value="SCF_F-box_component"/>
</dbReference>
<dbReference type="InterPro" id="IPR036047">
    <property type="entry name" value="F-box-like_dom_sf"/>
</dbReference>
<organism evidence="3 4">
    <name type="scientific">Acer saccharum</name>
    <name type="common">Sugar maple</name>
    <dbReference type="NCBI Taxonomy" id="4024"/>
    <lineage>
        <taxon>Eukaryota</taxon>
        <taxon>Viridiplantae</taxon>
        <taxon>Streptophyta</taxon>
        <taxon>Embryophyta</taxon>
        <taxon>Tracheophyta</taxon>
        <taxon>Spermatophyta</taxon>
        <taxon>Magnoliopsida</taxon>
        <taxon>eudicotyledons</taxon>
        <taxon>Gunneridae</taxon>
        <taxon>Pentapetalae</taxon>
        <taxon>rosids</taxon>
        <taxon>malvids</taxon>
        <taxon>Sapindales</taxon>
        <taxon>Sapindaceae</taxon>
        <taxon>Hippocastanoideae</taxon>
        <taxon>Acereae</taxon>
        <taxon>Acer</taxon>
    </lineage>
</organism>
<name>A0AA39RYD4_ACESA</name>
<feature type="region of interest" description="Disordered" evidence="1">
    <location>
        <begin position="203"/>
        <end position="222"/>
    </location>
</feature>
<dbReference type="PANTHER" id="PTHR31672">
    <property type="entry name" value="BNACNNG10540D PROTEIN"/>
    <property type="match status" value="1"/>
</dbReference>
<dbReference type="PROSITE" id="PS50181">
    <property type="entry name" value="FBOX"/>
    <property type="match status" value="1"/>
</dbReference>
<dbReference type="AlphaFoldDB" id="A0AA39RYD4"/>
<feature type="domain" description="F-box" evidence="2">
    <location>
        <begin position="221"/>
        <end position="269"/>
    </location>
</feature>
<evidence type="ECO:0000256" key="1">
    <source>
        <dbReference type="SAM" id="MobiDB-lite"/>
    </source>
</evidence>
<dbReference type="SUPFAM" id="SSF81383">
    <property type="entry name" value="F-box domain"/>
    <property type="match status" value="1"/>
</dbReference>
<dbReference type="Gene3D" id="1.20.1280.50">
    <property type="match status" value="1"/>
</dbReference>
<comment type="caution">
    <text evidence="3">The sequence shown here is derived from an EMBL/GenBank/DDBJ whole genome shotgun (WGS) entry which is preliminary data.</text>
</comment>
<sequence length="618" mass="71703">MSINEGKRKEKSPAKIIQSMEVDKIVDRVIEGGANDGPKQNNRPEEFKLSQPQPQKALILDQPSQLLEGPIRSSSSQILEGPMGKKTPAGVKWKRAARDIKRNQMSSDLGETTKLGKRVSSGREILSLSEGKREKISELVRDEAVSSVEVKVKISQENRELLVVEDLLGGDDNVQAEVQGMVLQPEMVTSEFIQIINIMGKSRTRRQNSPKKKEKQEEEENNSLVNLPEHIVFTIIEKVPSRYLHNTFRHVCKSWHYLISSPEFAAKNIIQAKSELLLQVPNTCRRRWVYILQSLEIMDPLKSLEIKTRNIYPHIGMIRSSFNGLVLAQECEYKLGQKSVFLQVRNLFTKCCLTLPKCPSHCSHQACGVALGFDPSTKEYKVVHIYGDGFGFEIFTLGCSENSWRTIPVPFQESDERPYNLQTFWWRDPVSVNGRVMHWYVDTKEYVVSMNMSDEKAYKTYLPKLDQKDQEIEKERYCFIELGGNLSFFYKDSSTQIDVWIMKDLHGRKWVKIHSMMMESIDYYPNSKSCFSSTSNNEFNPLPDFLKLFPVATMRDGEVIVFKYKPSFNSTFEHLYFYDIQRMELKKFKWEINSQSWFITHRSSLVHWKEEKEQLPKR</sequence>
<dbReference type="InterPro" id="IPR017451">
    <property type="entry name" value="F-box-assoc_interact_dom"/>
</dbReference>
<dbReference type="PANTHER" id="PTHR31672:SF11">
    <property type="entry name" value="F-BOX PROTEIN CPR1-LIKE ISOFORM X2"/>
    <property type="match status" value="1"/>
</dbReference>
<proteinExistence type="predicted"/>
<dbReference type="InterPro" id="IPR001810">
    <property type="entry name" value="F-box_dom"/>
</dbReference>
<protein>
    <recommendedName>
        <fullName evidence="2">F-box domain-containing protein</fullName>
    </recommendedName>
</protein>
<dbReference type="Proteomes" id="UP001168877">
    <property type="component" value="Unassembled WGS sequence"/>
</dbReference>
<dbReference type="Pfam" id="PF08268">
    <property type="entry name" value="FBA_3"/>
    <property type="match status" value="1"/>
</dbReference>
<evidence type="ECO:0000313" key="3">
    <source>
        <dbReference type="EMBL" id="KAK0583882.1"/>
    </source>
</evidence>